<evidence type="ECO:0000256" key="1">
    <source>
        <dbReference type="SAM" id="MobiDB-lite"/>
    </source>
</evidence>
<feature type="region of interest" description="Disordered" evidence="1">
    <location>
        <begin position="22"/>
        <end position="151"/>
    </location>
</feature>
<dbReference type="OrthoDB" id="1806555at2"/>
<evidence type="ECO:0000313" key="5">
    <source>
        <dbReference type="Proteomes" id="UP000195437"/>
    </source>
</evidence>
<protein>
    <recommendedName>
        <fullName evidence="3">Transcobalamin-like C-terminal domain-containing protein</fullName>
    </recommendedName>
</protein>
<evidence type="ECO:0000256" key="2">
    <source>
        <dbReference type="SAM" id="SignalP"/>
    </source>
</evidence>
<keyword evidence="5" id="KW-1185">Reference proteome</keyword>
<name>A0A1Y0IKC2_9BACL</name>
<dbReference type="AlphaFoldDB" id="A0A1Y0IKC2"/>
<reference evidence="5" key="1">
    <citation type="submission" date="2017-05" db="EMBL/GenBank/DDBJ databases">
        <authorList>
            <person name="Sung H."/>
        </authorList>
    </citation>
    <scope>NUCLEOTIDE SEQUENCE [LARGE SCALE GENOMIC DNA]</scope>
    <source>
        <strain evidence="5">AR23208</strain>
    </source>
</reference>
<dbReference type="RefSeq" id="WP_087455192.1">
    <property type="nucleotide sequence ID" value="NZ_CP021434.1"/>
</dbReference>
<feature type="signal peptide" evidence="2">
    <location>
        <begin position="1"/>
        <end position="23"/>
    </location>
</feature>
<keyword evidence="2" id="KW-0732">Signal</keyword>
<dbReference type="KEGG" id="tum:CBW65_01105"/>
<dbReference type="EMBL" id="CP021434">
    <property type="protein sequence ID" value="ARU59804.1"/>
    <property type="molecule type" value="Genomic_DNA"/>
</dbReference>
<sequence length="433" mass="45090">MKLTKRLGLFLALAFLVTACGSAEESQQQGDGLPEQVMQLPEQETPHKEAEQTGQEPEKQPADQKEDDTKSNEQDTAKEPGQQKAAESNAGKPNAQPGTNPAAPAKAPSSNGKTGSGTGSGSGSGSGTSGAAKPSQPATPPKQSPTGSFNMFVTHNFGGASVFNQNTPYYKGDSLMDVMHDNLEVTTKYGGGFVNSINGVASGYTDKSIFTRKKRDWFYFVNGAVAGVGADAYSPQNGDSVWWDYHDWSGSGSNTPSVVGSYPHPFTVGYNGARPGTVIYYSGKHADDANRLASALRGLGAGNVRTSEYSNQNLIENNTNVILLGTWPELQPESSVQDLFSSPTRTGIYATVEDGAVQLLDYTGDESGQSGQALIAATGTGNGDTTPTWLLIGVDEPALDAAVNTLVSSSGKLRGKIGVVLSNGAAVGVPVAP</sequence>
<feature type="compositionally biased region" description="Gly residues" evidence="1">
    <location>
        <begin position="114"/>
        <end position="128"/>
    </location>
</feature>
<dbReference type="Gene3D" id="2.170.130.30">
    <property type="match status" value="1"/>
</dbReference>
<feature type="compositionally biased region" description="Low complexity" evidence="1">
    <location>
        <begin position="101"/>
        <end position="113"/>
    </location>
</feature>
<evidence type="ECO:0000313" key="4">
    <source>
        <dbReference type="EMBL" id="ARU59804.1"/>
    </source>
</evidence>
<dbReference type="Proteomes" id="UP000195437">
    <property type="component" value="Chromosome"/>
</dbReference>
<evidence type="ECO:0000259" key="3">
    <source>
        <dbReference type="Pfam" id="PF14478"/>
    </source>
</evidence>
<accession>A0A1Y0IKC2</accession>
<proteinExistence type="predicted"/>
<dbReference type="InterPro" id="IPR027954">
    <property type="entry name" value="Transcobalamin-like_C"/>
</dbReference>
<organism evidence="4 5">
    <name type="scientific">Tumebacillus avium</name>
    <dbReference type="NCBI Taxonomy" id="1903704"/>
    <lineage>
        <taxon>Bacteria</taxon>
        <taxon>Bacillati</taxon>
        <taxon>Bacillota</taxon>
        <taxon>Bacilli</taxon>
        <taxon>Bacillales</taxon>
        <taxon>Alicyclobacillaceae</taxon>
        <taxon>Tumebacillus</taxon>
    </lineage>
</organism>
<feature type="chain" id="PRO_5012168905" description="Transcobalamin-like C-terminal domain-containing protein" evidence="2">
    <location>
        <begin position="24"/>
        <end position="433"/>
    </location>
</feature>
<feature type="domain" description="Transcobalamin-like C-terminal" evidence="3">
    <location>
        <begin position="172"/>
        <end position="246"/>
    </location>
</feature>
<feature type="compositionally biased region" description="Basic and acidic residues" evidence="1">
    <location>
        <begin position="44"/>
        <end position="78"/>
    </location>
</feature>
<gene>
    <name evidence="4" type="ORF">CBW65_01105</name>
</gene>
<dbReference type="Pfam" id="PF14478">
    <property type="entry name" value="DUF4430"/>
    <property type="match status" value="1"/>
</dbReference>
<dbReference type="PROSITE" id="PS51257">
    <property type="entry name" value="PROKAR_LIPOPROTEIN"/>
    <property type="match status" value="1"/>
</dbReference>